<proteinExistence type="predicted"/>
<accession>A0A2S0US62</accession>
<evidence type="ECO:0000313" key="1">
    <source>
        <dbReference type="EMBL" id="AWB50645.1"/>
    </source>
</evidence>
<dbReference type="AlphaFoldDB" id="A0A2S0US62"/>
<gene>
    <name evidence="1" type="ORF">HYN69_18785</name>
</gene>
<keyword evidence="1" id="KW-0614">Plasmid</keyword>
<dbReference type="Proteomes" id="UP000244496">
    <property type="component" value="Plasmid unnamed1"/>
</dbReference>
<organism evidence="1 2">
    <name type="scientific">Paragemmobacter aquarius</name>
    <dbReference type="NCBI Taxonomy" id="2169400"/>
    <lineage>
        <taxon>Bacteria</taxon>
        <taxon>Pseudomonadati</taxon>
        <taxon>Pseudomonadota</taxon>
        <taxon>Alphaproteobacteria</taxon>
        <taxon>Rhodobacterales</taxon>
        <taxon>Paracoccaceae</taxon>
        <taxon>Paragemmobacter</taxon>
    </lineage>
</organism>
<sequence length="93" mass="10403">MFCHEIMAPEGNVGPAQFEALRSDPDAQAVHFDQRFVCEKACEGVEEGGLLEGERSGHGRDLGLGEEPRRALVGEVQWHHFDLVAEWRMQVIS</sequence>
<protein>
    <submittedName>
        <fullName evidence="1">Uncharacterized protein</fullName>
    </submittedName>
</protein>
<geneLocation type="plasmid" evidence="1">
    <name>unnamed1</name>
</geneLocation>
<reference evidence="1 2" key="1">
    <citation type="submission" date="2018-04" db="EMBL/GenBank/DDBJ databases">
        <title>Genome sequencing of Gemmobacter.</title>
        <authorList>
            <person name="Yi H."/>
            <person name="Baek M.-G."/>
        </authorList>
    </citation>
    <scope>NUCLEOTIDE SEQUENCE [LARGE SCALE GENOMIC DNA]</scope>
    <source>
        <strain evidence="1 2">HYN0069</strain>
        <plasmid evidence="2">Plasmid unnamed1</plasmid>
    </source>
</reference>
<dbReference type="KEGG" id="geh:HYN69_18785"/>
<dbReference type="EMBL" id="CP028919">
    <property type="protein sequence ID" value="AWB50645.1"/>
    <property type="molecule type" value="Genomic_DNA"/>
</dbReference>
<name>A0A2S0US62_9RHOB</name>
<evidence type="ECO:0000313" key="2">
    <source>
        <dbReference type="Proteomes" id="UP000244496"/>
    </source>
</evidence>
<keyword evidence="2" id="KW-1185">Reference proteome</keyword>